<dbReference type="Proteomes" id="UP001596150">
    <property type="component" value="Unassembled WGS sequence"/>
</dbReference>
<evidence type="ECO:0000259" key="2">
    <source>
        <dbReference type="Pfam" id="PF18276"/>
    </source>
</evidence>
<feature type="region of interest" description="Disordered" evidence="1">
    <location>
        <begin position="2718"/>
        <end position="2739"/>
    </location>
</feature>
<dbReference type="InterPro" id="IPR046839">
    <property type="entry name" value="ABC_toxin_N"/>
</dbReference>
<feature type="domain" description="Tc toxin complex TcA C-terminal TcB-binding" evidence="2">
    <location>
        <begin position="3331"/>
        <end position="3618"/>
    </location>
</feature>
<gene>
    <name evidence="4" type="ORF">ACFPP9_20230</name>
</gene>
<evidence type="ECO:0000313" key="5">
    <source>
        <dbReference type="Proteomes" id="UP001596150"/>
    </source>
</evidence>
<proteinExistence type="predicted"/>
<evidence type="ECO:0000256" key="1">
    <source>
        <dbReference type="SAM" id="MobiDB-lite"/>
    </source>
</evidence>
<feature type="compositionally biased region" description="Basic and acidic residues" evidence="1">
    <location>
        <begin position="2723"/>
        <end position="2732"/>
    </location>
</feature>
<keyword evidence="5" id="KW-1185">Reference proteome</keyword>
<feature type="domain" description="ABC toxin N-terminal" evidence="3">
    <location>
        <begin position="2546"/>
        <end position="2677"/>
    </location>
</feature>
<reference evidence="5" key="1">
    <citation type="journal article" date="2019" name="Int. J. Syst. Evol. Microbiol.">
        <title>The Global Catalogue of Microorganisms (GCM) 10K type strain sequencing project: providing services to taxonomists for standard genome sequencing and annotation.</title>
        <authorList>
            <consortium name="The Broad Institute Genomics Platform"/>
            <consortium name="The Broad Institute Genome Sequencing Center for Infectious Disease"/>
            <person name="Wu L."/>
            <person name="Ma J."/>
        </authorList>
    </citation>
    <scope>NUCLEOTIDE SEQUENCE [LARGE SCALE GENOMIC DNA]</scope>
    <source>
        <strain evidence="5">KACC 12633</strain>
    </source>
</reference>
<protein>
    <submittedName>
        <fullName evidence="4">Neuraminidase-like domain-containing protein</fullName>
    </submittedName>
</protein>
<dbReference type="EMBL" id="JBHSML010000013">
    <property type="protein sequence ID" value="MFC5518118.1"/>
    <property type="molecule type" value="Genomic_DNA"/>
</dbReference>
<organism evidence="4 5">
    <name type="scientific">Kaistia terrae</name>
    <dbReference type="NCBI Taxonomy" id="537017"/>
    <lineage>
        <taxon>Bacteria</taxon>
        <taxon>Pseudomonadati</taxon>
        <taxon>Pseudomonadota</taxon>
        <taxon>Alphaproteobacteria</taxon>
        <taxon>Hyphomicrobiales</taxon>
        <taxon>Kaistiaceae</taxon>
        <taxon>Kaistia</taxon>
    </lineage>
</organism>
<dbReference type="Pfam" id="PF20220">
    <property type="entry name" value="ABC_toxin_N"/>
    <property type="match status" value="1"/>
</dbReference>
<dbReference type="RefSeq" id="WP_266343707.1">
    <property type="nucleotide sequence ID" value="NZ_JAPKNH010000003.1"/>
</dbReference>
<comment type="caution">
    <text evidence="4">The sequence shown here is derived from an EMBL/GenBank/DDBJ whole genome shotgun (WGS) entry which is preliminary data.</text>
</comment>
<evidence type="ECO:0000313" key="4">
    <source>
        <dbReference type="EMBL" id="MFC5518118.1"/>
    </source>
</evidence>
<sequence length="3795" mass="419184">MPNPSLRFFIYLNDQTNTLTSDVLGPVDVEFYEHQIDGTDTQFKASIDGVTWTTSLQIKGATEVLTPSGTFAGWHPWADVSTVYVKLPSIPLDPTQRYKAVLARVQLQRSAGAKGDLDLCIVVKRGGTEIGRSELFRNCRTDLSDISPVGVESLVWIAVPSVGNEVVSRNSALSEYERVRSEAAQVLANESLTFDLIPEATLDATLGEIAAQSVAGIDSIGLPPKSPAKIQFNPDSLNAGTLRLQGLRLAREATLTERLNAIEHATSNRAQLLSALNCGLQCQRWTSDVAKAGLFHWWIEANPGASALSGAGLKVRVEVTGIPANILTVPAGYFYAIGRNLDPRSLPIDYYNAAAGGLEDVLRQSFRRSKADRVIDDSIAPILETAEVAGAALNHRLAARRLHGLPALDLDGNPEPGTDAAAVTIAYSDVKDLFDTWLALDDTDAAFWGSLGTLTPLATQQHAALVLAGISASIHHPRDTSGLAKFLATQPQWNALPDLASLKAKTSQNWEDAFNAYWASITPVPGDLGLEAAERQQRSALFALTSRFTGVGAPPPAAPVPVAAMPFAGIAAAAGELQRFLDDPANANFLVDQATTAAIIVGLHKSDGLTRDLLELYFLHRVVTQAIVPASHLVSVMEALHFRGFVTPQSVSALTEEQFAAALVGTLAYADAAGIHAAAAGLPTIPAPRPLALYKDDLASYPDPVGGQEDEDIGAVDALFRPVNHDGLLTDCLPAEHLSPFGPAAYLKALQGFNTSLSGVVDVRRGPLGQLEVSAANTFTPVPVVDLVNEALETLVGQAEGNIDTHPNGEVPQGAPPKIFQTGGGLNAARLDAVPQHSSPTSPDAIVHKNARALQDAAYAALKTDFSAFARPYDQPLDVTRTYLEHLGTSRYETMRTFRKDIHEFVKEPQDLTNPKLFQPYLPPQFDAQTHIYRYPVRIEIAREYLGLTEIEHREVFTESLASSRQKLWQFWGYLSKPGNGHNDSPKWADWNGDQPAKFMDDPDDPPPRLRRLPEFLKRAELSYAELLQLVACGFLPISAVDHAGVAKVLPPTEPHDPDEYVLVFGTLSLDVALERLAVFLRLRRLLKRLPHGGYSFEGIVRRLSGVRQQLLAWPAGDASCAALRSRANDFLDHLASDPGATIPPTERAARQQDFLGAFAALRTEMAPIVDAALGFANLEIRITNLSASSHSRVTAPMRQAASEAMSDLATAGTVRDGYLRLSARVDEVADAMLADTPKMNLMHGVRQIRVQLADLIDGITSLKDFAASLQTLDGLLSAAAAQPLPPVARTTKVAVAAVQATLVRLPAIDAEASATSGRLDTANHPWAPQGDAKKLPGEFEALIAQLRGNDADTGLKAFAKLQAQFDMHIAKLTTLPKDDTFAPQATKATEAFLTTFNADALQDEIAAATGEIRTKLDALPAYFPSLGAALAALADLRTLLAAESVDGTYSRPLATVEDFIRRWNDEARQDHTFAAARHIAEELSLYHNPLPSLHINTDFIRQLAALQMLRDDYNLCLTDVLPLWRKPPVGNSDPVTAQAKADLALVIQERADRSRSTPKSRPLTSDDFDQIADLNSLRPGAPGTGGAMVDDFPAFSLPTLTLRFVETCFKIAHSEFSVGELVFLYLNRHLPSDDPFFVAADADARAQPFADAHPLADGADASLLRLQKLIRGAAYGSITKDHRPDGLLDRKPVWGGAGDDRRDFLKNKLGYDDPDLNRLDRVFRSIDRLPSIWTSGDPATTWTALAASLDKLGYGKRDIEELKHIVAGDDSPTFSASLTNLTGRVLVTGVADFDVPFSYDAGKKELVAAKILDSEDILSEVTRLRSVDKTAPLGPCDPDEVAALRDLYEQPRRTLTRFALILPDQREAARRILTPEKAADRLEIVVRYFYVFYRQHLVVADHLAAHVLGREPKAGSDPELDQLSEVARFLLVQRIEAEENWKDNTGTFNYPNGPNGKSIAGILGLRGTGIRTTFKSFMKGDTYSNLRDERFDKYVSDDSYGQLPLPVAPLAWDPFPDVYTLTAPKPLVWELSGSLNYLQHPNDDPTLSDQETHDWLYNAPKPLRVPEPVNHKFLPQIIDGKAVELRSGYEVRIENVTAADTAHRSARSYGGGMPFQVIWNGMLQVPAAGDYFFAVTFKLQDDETGPFKSTPFSNLTDDGAKFTFDTASIAVTAHHFSKTHSDDLQSLSDTPNNIYLPTPAGTTIAAPGLRELQLTFVDFAVDPSVFEISKNSPDRHVAWVGAFWKAASLAELPPEITYSFKGYCEIPAEALFVEKKDADDFLDVRSDKAFFYPEPYYFSSVRDIRRSYQRAFKALLFCHRFALMRDEVRLLLSRGKDFRGISYSNAKPTAPDKWAMAEMPFDFNLWSVGDPYYAPAEAQDVRQWPESHMPDRVWPLFDQWERFHDYVDLRDSVTNASEPLYGMFEQATAATAIADVLVQNGLGLDTEQRADGLLFTTDVTPDFSALDRTALINEQWPVRIWRVARWQERKRRHIATPKPALPAEYRSWARLTPDVDSLRAYINDIYLRHGPIRRYRNLAELNWPLRNRARASLVGYLTSLDRCSFPHLIGAPHFARRARDLSELLLLDVEAGPTLQAPRIESAAASFRTLVQRLRLGLEANSGIAVGQDFFERWDTRFADYRRWEAGKYHAAYAENYREADLVERAAGTETFKLLEHRLPAAELALDQDWSIWPSILPAIPDLIRWELRIPSDAQPLNPPREGYHTLDRRDRKPRQTALSAPVTAIADDAPPEKRMLAAIKLLSPGALELDRRFVRLQFSTRGRQDDYYFWLVDGTVFNFRPQSATDKWEVPENSQDHLAGIPSALTAWPTGKLVRLAWTRFSDGIAGDVRISDYGIVLRDKAAPDLKFRSRDGDTLVFNIDGAEKADQAFVYLPVPDLAVIAVAPAAAASPPAGGLPSYPHFMATAPGAPASPGSFHAPALLLQKYLRSRQRFDAARTWLEYLYRPLRRSNGWTDHKGLLNRSNSRAFLLAWLECVLDCAEFHLAEHTLASSEISRETLALVRKVLGARPRRVAAPDQDTKTLEHFSPDPTPLNRRLLQAWSRAERIEATLESFDNDHRLRNAALQSRLQPAPGELPPYGYGCLGKGWMAHAPYAEVGPDRDEWLLMPPNYRFSVLVQRALEFTSEVRALGALLLAAFEKGDAEQLNALRIRHETQVNRLTLDVRQSQWRESDWQLQTLEKQRLEFQTRKAHIEQLIRAGNNSGERGYFRNQQDASVMLLTSKGFDLTAQLELLSIPEVYVGVCSMVKVVSGQKYAAATRLGGTILEALASKATIDAAIDLQNGSFARRLEEWIHQVALLTIQIEQVDRQILAAGRRRDISLRELNIHQDTIAQSEELQRLQQSKFSSVEHFLWSQAMLSALHRSMFEVAMVASKAAEAAFRYERHYAPSRFLNEVGWVEGREGMAAGESLTTALRRMEQAYLIQNEREHELGKSISLRVYAPEQLNALRLTGLCEVDLPEWIFDLEQPGQYRRRIKSVAISVLCSTGPYQSVNATLTLLSDAVRISPEMQPHYQEDVSLGGDPRFVRRYAAHQSIVTTSAENDTGLFETDLRDERYLPFEGAGVISRWRIELDPATNQFDTDTLTDVVLHVRYTSTDGGAELRRHAHAAASAAVPGVQRPAVKFIDVRHDLPAQWSGLVDAPRQAMSLRLDRDMFFWARRSPDVAVEGVEVFLKPVFGSALPTSLLLALGEQEADLALIDLGYGPVYHGRTRLVDKLHLPDATGETLTLNLSAPGPDQRVPQPDVLLILLDYTLAAGVGTSPGASWGQALLQ</sequence>
<dbReference type="InterPro" id="IPR040840">
    <property type="entry name" value="TcA_TcB_BD"/>
</dbReference>
<accession>A0ABW0Q0B5</accession>
<dbReference type="Pfam" id="PF18276">
    <property type="entry name" value="TcA_TcB_BD"/>
    <property type="match status" value="1"/>
</dbReference>
<evidence type="ECO:0000259" key="3">
    <source>
        <dbReference type="Pfam" id="PF20220"/>
    </source>
</evidence>
<name>A0ABW0Q0B5_9HYPH</name>